<evidence type="ECO:0000313" key="1">
    <source>
        <dbReference type="EMBL" id="KAK3603592.1"/>
    </source>
</evidence>
<proteinExistence type="predicted"/>
<evidence type="ECO:0000313" key="2">
    <source>
        <dbReference type="Proteomes" id="UP001195483"/>
    </source>
</evidence>
<accession>A0AAE0T4C7</accession>
<keyword evidence="2" id="KW-1185">Reference proteome</keyword>
<dbReference type="SUPFAM" id="SSF57603">
    <property type="entry name" value="FnI-like domain"/>
    <property type="match status" value="1"/>
</dbReference>
<name>A0AAE0T4C7_9BIVA</name>
<organism evidence="1 2">
    <name type="scientific">Potamilus streckersoni</name>
    <dbReference type="NCBI Taxonomy" id="2493646"/>
    <lineage>
        <taxon>Eukaryota</taxon>
        <taxon>Metazoa</taxon>
        <taxon>Spiralia</taxon>
        <taxon>Lophotrochozoa</taxon>
        <taxon>Mollusca</taxon>
        <taxon>Bivalvia</taxon>
        <taxon>Autobranchia</taxon>
        <taxon>Heteroconchia</taxon>
        <taxon>Palaeoheterodonta</taxon>
        <taxon>Unionida</taxon>
        <taxon>Unionoidea</taxon>
        <taxon>Unionidae</taxon>
        <taxon>Ambleminae</taxon>
        <taxon>Lampsilini</taxon>
        <taxon>Potamilus</taxon>
    </lineage>
</organism>
<comment type="caution">
    <text evidence="1">The sequence shown here is derived from an EMBL/GenBank/DDBJ whole genome shotgun (WGS) entry which is preliminary data.</text>
</comment>
<dbReference type="EMBL" id="JAEAOA010001069">
    <property type="protein sequence ID" value="KAK3603592.1"/>
    <property type="molecule type" value="Genomic_DNA"/>
</dbReference>
<dbReference type="Proteomes" id="UP001195483">
    <property type="component" value="Unassembled WGS sequence"/>
</dbReference>
<protein>
    <submittedName>
        <fullName evidence="1">Uncharacterized protein</fullName>
    </submittedName>
</protein>
<dbReference type="AlphaFoldDB" id="A0AAE0T4C7"/>
<reference evidence="1" key="3">
    <citation type="submission" date="2023-05" db="EMBL/GenBank/DDBJ databases">
        <authorList>
            <person name="Smith C.H."/>
        </authorList>
    </citation>
    <scope>NUCLEOTIDE SEQUENCE</scope>
    <source>
        <strain evidence="1">CHS0354</strain>
        <tissue evidence="1">Mantle</tissue>
    </source>
</reference>
<reference evidence="1" key="1">
    <citation type="journal article" date="2021" name="Genome Biol. Evol.">
        <title>A High-Quality Reference Genome for a Parasitic Bivalve with Doubly Uniparental Inheritance (Bivalvia: Unionida).</title>
        <authorList>
            <person name="Smith C.H."/>
        </authorList>
    </citation>
    <scope>NUCLEOTIDE SEQUENCE</scope>
    <source>
        <strain evidence="1">CHS0354</strain>
    </source>
</reference>
<gene>
    <name evidence="1" type="ORF">CHS0354_017309</name>
</gene>
<reference evidence="1" key="2">
    <citation type="journal article" date="2021" name="Genome Biol. Evol.">
        <title>Developing a high-quality reference genome for a parasitic bivalve with doubly uniparental inheritance (Bivalvia: Unionida).</title>
        <authorList>
            <person name="Smith C.H."/>
        </authorList>
    </citation>
    <scope>NUCLEOTIDE SEQUENCE</scope>
    <source>
        <strain evidence="1">CHS0354</strain>
        <tissue evidence="1">Mantle</tissue>
    </source>
</reference>
<sequence length="119" mass="13233">MIVQGDKCVSECGCEYDNKTLKNGESIVKGCQYYQCSDGKMDCTDMTITPICSYGEELEYGKDMCHPKCVPSTGVVRAPWIPQTRPGFNGEYLLFLRVPRPLKCFSESLLDDLGTGISK</sequence>